<comment type="caution">
    <text evidence="2">The sequence shown here is derived from an EMBL/GenBank/DDBJ whole genome shotgun (WGS) entry which is preliminary data.</text>
</comment>
<dbReference type="Pfam" id="PF08617">
    <property type="entry name" value="CGI-121"/>
    <property type="match status" value="1"/>
</dbReference>
<organism evidence="2 3">
    <name type="scientific">Methanobacterium formicicum (strain DSM 3637 / PP1)</name>
    <dbReference type="NCBI Taxonomy" id="1204725"/>
    <lineage>
        <taxon>Archaea</taxon>
        <taxon>Methanobacteriati</taxon>
        <taxon>Methanobacteriota</taxon>
        <taxon>Methanomada group</taxon>
        <taxon>Methanobacteria</taxon>
        <taxon>Methanobacteriales</taxon>
        <taxon>Methanobacteriaceae</taxon>
        <taxon>Methanobacterium</taxon>
    </lineage>
</organism>
<dbReference type="AlphaFoldDB" id="K2RU85"/>
<accession>K2RU85</accession>
<dbReference type="InterPro" id="IPR036504">
    <property type="entry name" value="CGI121/TPRKB_sf"/>
</dbReference>
<evidence type="ECO:0008006" key="4">
    <source>
        <dbReference type="Google" id="ProtNLM"/>
    </source>
</evidence>
<dbReference type="Gene3D" id="3.30.2380.10">
    <property type="entry name" value="CGI121/TPRKB"/>
    <property type="match status" value="1"/>
</dbReference>
<dbReference type="NCBIfam" id="NF011465">
    <property type="entry name" value="PRK14886.1-1"/>
    <property type="match status" value="1"/>
</dbReference>
<dbReference type="OrthoDB" id="69587at2157"/>
<reference evidence="2 3" key="1">
    <citation type="journal article" date="2012" name="J. Bacteriol.">
        <title>Draft genome sequence of Methanobacterium formicicum DSM 3637, an archaebacterium isolated from the methane producer amoeba Pelomyxa palustris.</title>
        <authorList>
            <person name="Gutierrez G."/>
        </authorList>
    </citation>
    <scope>NUCLEOTIDE SEQUENCE [LARGE SCALE GENOMIC DNA]</scope>
    <source>
        <strain evidence="3">DSM 3637 / PP1</strain>
    </source>
</reference>
<evidence type="ECO:0000313" key="3">
    <source>
        <dbReference type="Proteomes" id="UP000007360"/>
    </source>
</evidence>
<evidence type="ECO:0000313" key="2">
    <source>
        <dbReference type="EMBL" id="EKF86315.1"/>
    </source>
</evidence>
<dbReference type="EMBL" id="AMPO01000003">
    <property type="protein sequence ID" value="EKF86315.1"/>
    <property type="molecule type" value="Genomic_DNA"/>
</dbReference>
<dbReference type="SUPFAM" id="SSF143870">
    <property type="entry name" value="PF0523-like"/>
    <property type="match status" value="1"/>
</dbReference>
<proteinExistence type="inferred from homology"/>
<gene>
    <name evidence="2" type="ORF">A994_05145</name>
</gene>
<sequence length="175" mass="19521">MDQYDFMDHKIQISGFEAEINDTHQIMKFIKDISGECSSGRCIIQLLHARAIAGEKHILQATLQAIKSFEMNNNTAKDLGLEICLRASSQRQISRALKILGIANGKMDICMVAVDCDEDIRKKVGNALGKRNDKVLQADVSTLQEVYEISPQEITSAGNIERVMVERTALLNLEI</sequence>
<dbReference type="InterPro" id="IPR013926">
    <property type="entry name" value="CGI121/TPRKB"/>
</dbReference>
<protein>
    <recommendedName>
        <fullName evidence="4">KEOPS complex Cgi121-like subunit</fullName>
    </recommendedName>
</protein>
<name>K2RU85_METFP</name>
<evidence type="ECO:0000256" key="1">
    <source>
        <dbReference type="ARBA" id="ARBA00005546"/>
    </source>
</evidence>
<dbReference type="RefSeq" id="WP_004030283.1">
    <property type="nucleotide sequence ID" value="NZ_AMPO01000003.1"/>
</dbReference>
<keyword evidence="3" id="KW-1185">Reference proteome</keyword>
<dbReference type="PATRIC" id="fig|1204725.3.peg.1034"/>
<comment type="similarity">
    <text evidence="1">Belongs to the CGI121/TPRKB family.</text>
</comment>
<dbReference type="Proteomes" id="UP000007360">
    <property type="component" value="Unassembled WGS sequence"/>
</dbReference>